<keyword evidence="5" id="KW-0472">Membrane</keyword>
<evidence type="ECO:0000256" key="3">
    <source>
        <dbReference type="ARBA" id="ARBA00077519"/>
    </source>
</evidence>
<keyword evidence="5" id="KW-1133">Transmembrane helix</keyword>
<feature type="domain" description="RecQ mediated genome instability protein 1 OB-fold" evidence="6">
    <location>
        <begin position="134"/>
        <end position="260"/>
    </location>
</feature>
<dbReference type="PANTHER" id="PTHR14790:SF15">
    <property type="entry name" value="RECQ-MEDIATED GENOME INSTABILITY PROTEIN 1"/>
    <property type="match status" value="1"/>
</dbReference>
<gene>
    <name evidence="8" type="ORF">GIB67_009412</name>
</gene>
<organism evidence="8 9">
    <name type="scientific">Kingdonia uniflora</name>
    <dbReference type="NCBI Taxonomy" id="39325"/>
    <lineage>
        <taxon>Eukaryota</taxon>
        <taxon>Viridiplantae</taxon>
        <taxon>Streptophyta</taxon>
        <taxon>Embryophyta</taxon>
        <taxon>Tracheophyta</taxon>
        <taxon>Spermatophyta</taxon>
        <taxon>Magnoliopsida</taxon>
        <taxon>Ranunculales</taxon>
        <taxon>Circaeasteraceae</taxon>
        <taxon>Kingdonia</taxon>
    </lineage>
</organism>
<evidence type="ECO:0000259" key="7">
    <source>
        <dbReference type="Pfam" id="PF16099"/>
    </source>
</evidence>
<feature type="compositionally biased region" description="Low complexity" evidence="4">
    <location>
        <begin position="29"/>
        <end position="41"/>
    </location>
</feature>
<dbReference type="Pfam" id="PF08585">
    <property type="entry name" value="RMI1_N_C"/>
    <property type="match status" value="1"/>
</dbReference>
<dbReference type="Proteomes" id="UP000541444">
    <property type="component" value="Unassembled WGS sequence"/>
</dbReference>
<comment type="caution">
    <text evidence="8">The sequence shown here is derived from an EMBL/GenBank/DDBJ whole genome shotgun (WGS) entry which is preliminary data.</text>
</comment>
<comment type="similarity">
    <text evidence="1">Belongs to the RMI1 family.</text>
</comment>
<dbReference type="SMART" id="SM01161">
    <property type="entry name" value="DUF1767"/>
    <property type="match status" value="1"/>
</dbReference>
<dbReference type="GO" id="GO:0016604">
    <property type="term" value="C:nuclear body"/>
    <property type="evidence" value="ECO:0007669"/>
    <property type="project" value="TreeGrafter"/>
</dbReference>
<sequence length="656" mass="72783">MGRRRLRLSSSSEDEAPPPSVTTETLILNSNPNRNPNSSSSHIPYEISDDEDDFVDVPENFSPPPPVPVPDSPIDAYLRNLGLNLRREWLDSCIVALSNYVPGFTSIDVAGKAKLCFDKFLVSDMNYSGAGVLPGNVHDLHLADLAGPFVLQVDEITNISNPLKGRYQNASAGIKRCLKLSMTDGVQRVFGMEYRPIKDIEVLSPAGLKVHAIIPISIISNILLFVVINNVEIRHGLLMLVPEVLDVFGGVVEDLEAAHQRLVHEVNKPPRGKRTRTGTLPSLASRATCAAWLPNNDNHGHANNSTAHGAKPFPLSNQGGSLGASAADTRYEIAQEFDIPNRRLSFNSTQTPNASVSVEEIRMIDTTVAMSRVGVRDRIVEEFAGPSGRPTTEPNSSLNTVLEVRESNMVYEVGHQFMHSANEEISFTCTRERIVEEFASSRSPNSEPNSSSIVAQVIQEVDMVDELENQHLRAGTEEIPFTYMSSLQLRWTDMKDDMPFVQGKIKVFLFVIISFIVFPWCFLTGVKGNGFQFKGRTKFELHVYIDDGSLISEVLIDHNIVQKRIGYSPNEVTSALSSTDKSVVSKMKETMKQYQSINIFQGTMLIEYNHTVDHPVALEMEQGCSTSDAWLLLERMKMSAPQTPQHHHPEAVYISP</sequence>
<evidence type="ECO:0000256" key="5">
    <source>
        <dbReference type="SAM" id="Phobius"/>
    </source>
</evidence>
<keyword evidence="5" id="KW-0812">Transmembrane</keyword>
<feature type="domain" description="RecQ-mediated genome instability protein 1 C-terminal OB-fold" evidence="7">
    <location>
        <begin position="479"/>
        <end position="636"/>
    </location>
</feature>
<evidence type="ECO:0000313" key="8">
    <source>
        <dbReference type="EMBL" id="KAF6161533.1"/>
    </source>
</evidence>
<dbReference type="EMBL" id="JACGCM010001129">
    <property type="protein sequence ID" value="KAF6161533.1"/>
    <property type="molecule type" value="Genomic_DNA"/>
</dbReference>
<dbReference type="Pfam" id="PF16099">
    <property type="entry name" value="RMI1_C"/>
    <property type="match status" value="1"/>
</dbReference>
<evidence type="ECO:0000259" key="6">
    <source>
        <dbReference type="Pfam" id="PF08585"/>
    </source>
</evidence>
<dbReference type="GO" id="GO:0000166">
    <property type="term" value="F:nucleotide binding"/>
    <property type="evidence" value="ECO:0007669"/>
    <property type="project" value="InterPro"/>
</dbReference>
<dbReference type="GO" id="GO:0000712">
    <property type="term" value="P:resolution of meiotic recombination intermediates"/>
    <property type="evidence" value="ECO:0007669"/>
    <property type="project" value="TreeGrafter"/>
</dbReference>
<evidence type="ECO:0000313" key="9">
    <source>
        <dbReference type="Proteomes" id="UP000541444"/>
    </source>
</evidence>
<evidence type="ECO:0000256" key="1">
    <source>
        <dbReference type="ARBA" id="ARBA00006395"/>
    </source>
</evidence>
<accession>A0A7J7N327</accession>
<reference evidence="8 9" key="1">
    <citation type="journal article" date="2020" name="IScience">
        <title>Genome Sequencing of the Endangered Kingdonia uniflora (Circaeasteraceae, Ranunculales) Reveals Potential Mechanisms of Evolutionary Specialization.</title>
        <authorList>
            <person name="Sun Y."/>
            <person name="Deng T."/>
            <person name="Zhang A."/>
            <person name="Moore M.J."/>
            <person name="Landis J.B."/>
            <person name="Lin N."/>
            <person name="Zhang H."/>
            <person name="Zhang X."/>
            <person name="Huang J."/>
            <person name="Zhang X."/>
            <person name="Sun H."/>
            <person name="Wang H."/>
        </authorList>
    </citation>
    <scope>NUCLEOTIDE SEQUENCE [LARGE SCALE GENOMIC DNA]</scope>
    <source>
        <strain evidence="8">TB1705</strain>
        <tissue evidence="8">Leaf</tissue>
    </source>
</reference>
<feature type="transmembrane region" description="Helical" evidence="5">
    <location>
        <begin position="507"/>
        <end position="526"/>
    </location>
</feature>
<dbReference type="InterPro" id="IPR032199">
    <property type="entry name" value="RMI1_C"/>
</dbReference>
<evidence type="ECO:0000256" key="4">
    <source>
        <dbReference type="SAM" id="MobiDB-lite"/>
    </source>
</evidence>
<dbReference type="Gene3D" id="2.40.50.770">
    <property type="entry name" value="RecQ-mediated genome instability protein Rmi1, C-terminal domain"/>
    <property type="match status" value="1"/>
</dbReference>
<name>A0A7J7N327_9MAGN</name>
<evidence type="ECO:0000256" key="2">
    <source>
        <dbReference type="ARBA" id="ARBA00018987"/>
    </source>
</evidence>
<dbReference type="InterPro" id="IPR042470">
    <property type="entry name" value="RMI1_N_C_sf"/>
</dbReference>
<keyword evidence="9" id="KW-1185">Reference proteome</keyword>
<dbReference type="OrthoDB" id="341511at2759"/>
<dbReference type="InterPro" id="IPR013894">
    <property type="entry name" value="RMI1_OB"/>
</dbReference>
<protein>
    <recommendedName>
        <fullName evidence="2">RecQ-mediated genome instability protein 1</fullName>
    </recommendedName>
    <alternativeName>
        <fullName evidence="3">BLM-associated protein of 75 kDa homolog</fullName>
    </alternativeName>
</protein>
<dbReference type="PANTHER" id="PTHR14790">
    <property type="entry name" value="RECQ-MEDIATED GENOME INSTABILITY PROTEIN 1 RMI1"/>
    <property type="match status" value="1"/>
</dbReference>
<dbReference type="AlphaFoldDB" id="A0A7J7N327"/>
<dbReference type="FunFam" id="2.40.50.770:FF:000004">
    <property type="entry name" value="RecQ-mediated instability protein (DUF1767)"/>
    <property type="match status" value="1"/>
</dbReference>
<dbReference type="GO" id="GO:0000724">
    <property type="term" value="P:double-strand break repair via homologous recombination"/>
    <property type="evidence" value="ECO:0007669"/>
    <property type="project" value="TreeGrafter"/>
</dbReference>
<feature type="region of interest" description="Disordered" evidence="4">
    <location>
        <begin position="1"/>
        <end position="49"/>
    </location>
</feature>
<dbReference type="GO" id="GO:0031422">
    <property type="term" value="C:RecQ family helicase-topoisomerase III complex"/>
    <property type="evidence" value="ECO:0007669"/>
    <property type="project" value="TreeGrafter"/>
</dbReference>
<proteinExistence type="inferred from homology"/>